<dbReference type="SUPFAM" id="SSF54523">
    <property type="entry name" value="Pili subunits"/>
    <property type="match status" value="1"/>
</dbReference>
<dbReference type="NCBIfam" id="TIGR02532">
    <property type="entry name" value="IV_pilin_GFxxxE"/>
    <property type="match status" value="1"/>
</dbReference>
<dbReference type="InterPro" id="IPR012902">
    <property type="entry name" value="N_methyl_site"/>
</dbReference>
<evidence type="ECO:0000313" key="2">
    <source>
        <dbReference type="EMBL" id="QDS91058.1"/>
    </source>
</evidence>
<keyword evidence="3" id="KW-1185">Reference proteome</keyword>
<dbReference type="PANTHER" id="PTHR30093">
    <property type="entry name" value="GENERAL SECRETION PATHWAY PROTEIN G"/>
    <property type="match status" value="1"/>
</dbReference>
<dbReference type="OrthoDB" id="280382at2"/>
<gene>
    <name evidence="2" type="ORF">EC9_52780</name>
</gene>
<evidence type="ECO:0000313" key="3">
    <source>
        <dbReference type="Proteomes" id="UP000319557"/>
    </source>
</evidence>
<accession>A0A517M831</accession>
<dbReference type="Pfam" id="PF07596">
    <property type="entry name" value="SBP_bac_10"/>
    <property type="match status" value="1"/>
</dbReference>
<dbReference type="EMBL" id="CP036261">
    <property type="protein sequence ID" value="QDS91058.1"/>
    <property type="molecule type" value="Genomic_DNA"/>
</dbReference>
<dbReference type="Proteomes" id="UP000319557">
    <property type="component" value="Chromosome"/>
</dbReference>
<organism evidence="2 3">
    <name type="scientific">Rosistilla ulvae</name>
    <dbReference type="NCBI Taxonomy" id="1930277"/>
    <lineage>
        <taxon>Bacteria</taxon>
        <taxon>Pseudomonadati</taxon>
        <taxon>Planctomycetota</taxon>
        <taxon>Planctomycetia</taxon>
        <taxon>Pirellulales</taxon>
        <taxon>Pirellulaceae</taxon>
        <taxon>Rosistilla</taxon>
    </lineage>
</organism>
<sequence length="335" mass="35658">MLRFHPFRRHGFTLVELLVVIAIIGILVGLLLPAVQAAREAARRMSCGNNLKQIGLGLHNYHDTFQSFPIGSRHSKGDLANPGFGVSWWLGLLPFVEQGNLSDQLTVDGNHPGSLSNGGGGAYDGHAVNGPIIDGIEIDVMLCPSSPLQAVRSSGYSYTITCPQYTGISGAANDALGFNLNPTNREWVGYQSGIVSLSGMLTPLNSIKMRDATDGLSNTLIVGEQADFVVDTNGNRTATINNHQGFMCGINKTAFGFTERTFNTTTIMYPINGSSLSLTGVKNNDGTNNGIFSAHPGGSLVAISDGAVRFASENLELRTLKLLATRDDGQVLGEF</sequence>
<proteinExistence type="predicted"/>
<dbReference type="Pfam" id="PF07963">
    <property type="entry name" value="N_methyl"/>
    <property type="match status" value="1"/>
</dbReference>
<dbReference type="AlphaFoldDB" id="A0A517M831"/>
<protein>
    <recommendedName>
        <fullName evidence="1">DUF1559 domain-containing protein</fullName>
    </recommendedName>
</protein>
<feature type="domain" description="DUF1559" evidence="1">
    <location>
        <begin position="36"/>
        <end position="316"/>
    </location>
</feature>
<reference evidence="2 3" key="1">
    <citation type="submission" date="2019-02" db="EMBL/GenBank/DDBJ databases">
        <title>Deep-cultivation of Planctomycetes and their phenomic and genomic characterization uncovers novel biology.</title>
        <authorList>
            <person name="Wiegand S."/>
            <person name="Jogler M."/>
            <person name="Boedeker C."/>
            <person name="Pinto D."/>
            <person name="Vollmers J."/>
            <person name="Rivas-Marin E."/>
            <person name="Kohn T."/>
            <person name="Peeters S.H."/>
            <person name="Heuer A."/>
            <person name="Rast P."/>
            <person name="Oberbeckmann S."/>
            <person name="Bunk B."/>
            <person name="Jeske O."/>
            <person name="Meyerdierks A."/>
            <person name="Storesund J.E."/>
            <person name="Kallscheuer N."/>
            <person name="Luecker S."/>
            <person name="Lage O.M."/>
            <person name="Pohl T."/>
            <person name="Merkel B.J."/>
            <person name="Hornburger P."/>
            <person name="Mueller R.-W."/>
            <person name="Bruemmer F."/>
            <person name="Labrenz M."/>
            <person name="Spormann A.M."/>
            <person name="Op den Camp H."/>
            <person name="Overmann J."/>
            <person name="Amann R."/>
            <person name="Jetten M.S.M."/>
            <person name="Mascher T."/>
            <person name="Medema M.H."/>
            <person name="Devos D.P."/>
            <person name="Kaster A.-K."/>
            <person name="Ovreas L."/>
            <person name="Rohde M."/>
            <person name="Galperin M.Y."/>
            <person name="Jogler C."/>
        </authorList>
    </citation>
    <scope>NUCLEOTIDE SEQUENCE [LARGE SCALE GENOMIC DNA]</scope>
    <source>
        <strain evidence="2 3">EC9</strain>
    </source>
</reference>
<name>A0A517M831_9BACT</name>
<dbReference type="KEGG" id="ruv:EC9_52780"/>
<evidence type="ECO:0000259" key="1">
    <source>
        <dbReference type="Pfam" id="PF07596"/>
    </source>
</evidence>
<dbReference type="PROSITE" id="PS00409">
    <property type="entry name" value="PROKAR_NTER_METHYL"/>
    <property type="match status" value="1"/>
</dbReference>
<dbReference type="PANTHER" id="PTHR30093:SF2">
    <property type="entry name" value="TYPE II SECRETION SYSTEM PROTEIN H"/>
    <property type="match status" value="1"/>
</dbReference>
<dbReference type="Gene3D" id="3.30.700.10">
    <property type="entry name" value="Glycoprotein, Type 4 Pilin"/>
    <property type="match status" value="1"/>
</dbReference>
<dbReference type="InterPro" id="IPR011453">
    <property type="entry name" value="DUF1559"/>
</dbReference>
<dbReference type="RefSeq" id="WP_145349348.1">
    <property type="nucleotide sequence ID" value="NZ_CP036261.1"/>
</dbReference>
<dbReference type="InterPro" id="IPR045584">
    <property type="entry name" value="Pilin-like"/>
</dbReference>